<reference evidence="2" key="1">
    <citation type="journal article" date="2020" name="Nature">
        <title>Giant virus diversity and host interactions through global metagenomics.</title>
        <authorList>
            <person name="Schulz F."/>
            <person name="Roux S."/>
            <person name="Paez-Espino D."/>
            <person name="Jungbluth S."/>
            <person name="Walsh D.A."/>
            <person name="Denef V.J."/>
            <person name="McMahon K.D."/>
            <person name="Konstantinidis K.T."/>
            <person name="Eloe-Fadrosh E.A."/>
            <person name="Kyrpides N.C."/>
            <person name="Woyke T."/>
        </authorList>
    </citation>
    <scope>NUCLEOTIDE SEQUENCE</scope>
    <source>
        <strain evidence="2">GVMAG-M-3300020185-18</strain>
    </source>
</reference>
<feature type="compositionally biased region" description="Low complexity" evidence="1">
    <location>
        <begin position="42"/>
        <end position="58"/>
    </location>
</feature>
<dbReference type="EMBL" id="MN739320">
    <property type="protein sequence ID" value="QHS98647.1"/>
    <property type="molecule type" value="Genomic_DNA"/>
</dbReference>
<proteinExistence type="predicted"/>
<accession>A0A6C0C201</accession>
<feature type="region of interest" description="Disordered" evidence="1">
    <location>
        <begin position="32"/>
        <end position="67"/>
    </location>
</feature>
<name>A0A6C0C201_9ZZZZ</name>
<organism evidence="2">
    <name type="scientific">viral metagenome</name>
    <dbReference type="NCBI Taxonomy" id="1070528"/>
    <lineage>
        <taxon>unclassified sequences</taxon>
        <taxon>metagenomes</taxon>
        <taxon>organismal metagenomes</taxon>
    </lineage>
</organism>
<evidence type="ECO:0000256" key="1">
    <source>
        <dbReference type="SAM" id="MobiDB-lite"/>
    </source>
</evidence>
<evidence type="ECO:0000313" key="2">
    <source>
        <dbReference type="EMBL" id="QHS98647.1"/>
    </source>
</evidence>
<protein>
    <submittedName>
        <fullName evidence="2">Uncharacterized protein</fullName>
    </submittedName>
</protein>
<sequence>MNTNTNPNTNIDPRDIDGNLLIVGNHYRFRFRDRDLLKTPSPQNQQPQNQQPQNQPQPLHQRLNKKGKNTWKTLQGFFGLTPSKQLQEEYWKKHDKKVAKSIFDKQFKK</sequence>
<dbReference type="AlphaFoldDB" id="A0A6C0C201"/>